<dbReference type="Pfam" id="PF01636">
    <property type="entry name" value="APH"/>
    <property type="match status" value="1"/>
</dbReference>
<dbReference type="RefSeq" id="WP_119314893.1">
    <property type="nucleotide sequence ID" value="NZ_QXDL01000062.1"/>
</dbReference>
<name>A0A399ESM0_9DEIN</name>
<organism evidence="3 4">
    <name type="scientific">Calidithermus terrae</name>
    <dbReference type="NCBI Taxonomy" id="1408545"/>
    <lineage>
        <taxon>Bacteria</taxon>
        <taxon>Thermotogati</taxon>
        <taxon>Deinococcota</taxon>
        <taxon>Deinococci</taxon>
        <taxon>Thermales</taxon>
        <taxon>Thermaceae</taxon>
        <taxon>Calidithermus</taxon>
    </lineage>
</organism>
<evidence type="ECO:0000313" key="4">
    <source>
        <dbReference type="Proteomes" id="UP000265715"/>
    </source>
</evidence>
<dbReference type="OrthoDB" id="4030632at2"/>
<reference evidence="3 4" key="1">
    <citation type="submission" date="2018-08" db="EMBL/GenBank/DDBJ databases">
        <title>Meiothermus terrae DSM 26712 genome sequencing project.</title>
        <authorList>
            <person name="Da Costa M.S."/>
            <person name="Albuquerque L."/>
            <person name="Raposo P."/>
            <person name="Froufe H.J.C."/>
            <person name="Barroso C.S."/>
            <person name="Egas C."/>
        </authorList>
    </citation>
    <scope>NUCLEOTIDE SEQUENCE [LARGE SCALE GENOMIC DNA]</scope>
    <source>
        <strain evidence="3 4">DSM 26712</strain>
    </source>
</reference>
<dbReference type="PANTHER" id="PTHR21064">
    <property type="entry name" value="AMINOGLYCOSIDE PHOSPHOTRANSFERASE DOMAIN-CONTAINING PROTEIN-RELATED"/>
    <property type="match status" value="1"/>
</dbReference>
<dbReference type="InterPro" id="IPR011009">
    <property type="entry name" value="Kinase-like_dom_sf"/>
</dbReference>
<comment type="similarity">
    <text evidence="1">Belongs to the pseudomonas-type ThrB family.</text>
</comment>
<proteinExistence type="inferred from homology"/>
<dbReference type="Proteomes" id="UP000265715">
    <property type="component" value="Unassembled WGS sequence"/>
</dbReference>
<dbReference type="InterPro" id="IPR050249">
    <property type="entry name" value="Pseudomonas-type_ThrB"/>
</dbReference>
<keyword evidence="3" id="KW-0418">Kinase</keyword>
<keyword evidence="3" id="KW-0808">Transferase</keyword>
<dbReference type="SUPFAM" id="SSF56112">
    <property type="entry name" value="Protein kinase-like (PK-like)"/>
    <property type="match status" value="1"/>
</dbReference>
<dbReference type="PANTHER" id="PTHR21064:SF6">
    <property type="entry name" value="AMINOGLYCOSIDE PHOSPHOTRANSFERASE DOMAIN-CONTAINING PROTEIN"/>
    <property type="match status" value="1"/>
</dbReference>
<dbReference type="GO" id="GO:0004674">
    <property type="term" value="F:protein serine/threonine kinase activity"/>
    <property type="evidence" value="ECO:0007669"/>
    <property type="project" value="UniProtKB-EC"/>
</dbReference>
<comment type="caution">
    <text evidence="3">The sequence shown here is derived from an EMBL/GenBank/DDBJ whole genome shotgun (WGS) entry which is preliminary data.</text>
</comment>
<accession>A0A399ESM0</accession>
<dbReference type="GO" id="GO:0019202">
    <property type="term" value="F:amino acid kinase activity"/>
    <property type="evidence" value="ECO:0007669"/>
    <property type="project" value="TreeGrafter"/>
</dbReference>
<evidence type="ECO:0000256" key="1">
    <source>
        <dbReference type="ARBA" id="ARBA00038240"/>
    </source>
</evidence>
<feature type="domain" description="Aminoglycoside phosphotransferase" evidence="2">
    <location>
        <begin position="46"/>
        <end position="283"/>
    </location>
</feature>
<evidence type="ECO:0000259" key="2">
    <source>
        <dbReference type="Pfam" id="PF01636"/>
    </source>
</evidence>
<dbReference type="Gene3D" id="3.90.1200.10">
    <property type="match status" value="1"/>
</dbReference>
<protein>
    <submittedName>
        <fullName evidence="3">Stress response kinase A</fullName>
        <ecNumber evidence="3">2.7.11.1</ecNumber>
    </submittedName>
</protein>
<dbReference type="EC" id="2.7.11.1" evidence="3"/>
<dbReference type="EMBL" id="QXDL01000062">
    <property type="protein sequence ID" value="RIH85201.1"/>
    <property type="molecule type" value="Genomic_DNA"/>
</dbReference>
<gene>
    <name evidence="3" type="primary">srkA</name>
    <name evidence="3" type="ORF">Mterra_01774</name>
</gene>
<sequence>MTPPDSAFARLSHRAQVLRLRRLAQAALEHYDLQVRRLALLQHSYNTIFRVWAADGRRYVLRVNLPGVRRLEQIRAEMAWLAALRRDTGLQVPSPVPNRAGELVTTACAPGVPEPRHCALFGWLSGPLLAERLTSENLEQLGEITARLHRHARSFALPAGAELERLDWSRFHLAPFALFEPEHRQWMPPERRRLFEEGLGRVRETLERLWASGEPIVLHADLHQGNLKLGQGRLAVLDFDDCALGFPVQDIGITLYYLSRHPEYPALRAALERGYRRAGEWPETEAGQVETLITGRAIQLANLVTVSPNPQWRKAAPAFLERTEARLREHLGR</sequence>
<dbReference type="AlphaFoldDB" id="A0A399ESM0"/>
<keyword evidence="4" id="KW-1185">Reference proteome</keyword>
<evidence type="ECO:0000313" key="3">
    <source>
        <dbReference type="EMBL" id="RIH85201.1"/>
    </source>
</evidence>
<dbReference type="InterPro" id="IPR002575">
    <property type="entry name" value="Aminoglycoside_PTrfase"/>
</dbReference>
<dbReference type="Gene3D" id="3.30.200.20">
    <property type="entry name" value="Phosphorylase Kinase, domain 1"/>
    <property type="match status" value="1"/>
</dbReference>